<protein>
    <submittedName>
        <fullName evidence="2">Uncharacterized protein</fullName>
    </submittedName>
</protein>
<comment type="caution">
    <text evidence="2">The sequence shown here is derived from an EMBL/GenBank/DDBJ whole genome shotgun (WGS) entry which is preliminary data.</text>
</comment>
<keyword evidence="1" id="KW-0378">Hydrolase</keyword>
<evidence type="ECO:0000313" key="2">
    <source>
        <dbReference type="EMBL" id="MEF3832204.1"/>
    </source>
</evidence>
<keyword evidence="4" id="KW-1185">Reference proteome</keyword>
<dbReference type="RefSeq" id="WP_303308482.1">
    <property type="nucleotide sequence ID" value="NZ_JAODOP010000003.1"/>
</dbReference>
<dbReference type="EMBL" id="JAODOP010000003">
    <property type="protein sequence ID" value="MEF3832204.1"/>
    <property type="molecule type" value="Genomic_DNA"/>
</dbReference>
<evidence type="ECO:0000313" key="4">
    <source>
        <dbReference type="Proteomes" id="UP001337305"/>
    </source>
</evidence>
<proteinExistence type="predicted"/>
<organism evidence="2 4">
    <name type="scientific">Flavivirga spongiicola</name>
    <dbReference type="NCBI Taxonomy" id="421621"/>
    <lineage>
        <taxon>Bacteria</taxon>
        <taxon>Pseudomonadati</taxon>
        <taxon>Bacteroidota</taxon>
        <taxon>Flavobacteriia</taxon>
        <taxon>Flavobacteriales</taxon>
        <taxon>Flavobacteriaceae</taxon>
        <taxon>Flavivirga</taxon>
    </lineage>
</organism>
<accession>A0ABU7XND1</accession>
<dbReference type="Pfam" id="PF04185">
    <property type="entry name" value="Phosphoesterase"/>
    <property type="match status" value="1"/>
</dbReference>
<dbReference type="InterPro" id="IPR007312">
    <property type="entry name" value="Phosphoesterase"/>
</dbReference>
<sequence>MNPVWLQRNKTRRNQVDALNKGKHDQWLEAKKARGNYKHMHLTMEYYSREDILFYYNLADVFTVFDQHFSSALVGTTTNRHFFWTGKLRVFNLFYHHFK</sequence>
<dbReference type="InterPro" id="IPR017850">
    <property type="entry name" value="Alkaline_phosphatase_core_sf"/>
</dbReference>
<evidence type="ECO:0000313" key="3">
    <source>
        <dbReference type="EMBL" id="MEF3835108.1"/>
    </source>
</evidence>
<dbReference type="Proteomes" id="UP001337305">
    <property type="component" value="Unassembled WGS sequence"/>
</dbReference>
<dbReference type="Gene3D" id="3.40.720.10">
    <property type="entry name" value="Alkaline Phosphatase, subunit A"/>
    <property type="match status" value="1"/>
</dbReference>
<reference evidence="2 4" key="1">
    <citation type="submission" date="2022-09" db="EMBL/GenBank/DDBJ databases">
        <title>Genome sequencing of Flavivirga sp. MEBiC05379.</title>
        <authorList>
            <person name="Oh H.-M."/>
            <person name="Kwon K.K."/>
            <person name="Park M.J."/>
            <person name="Yang S.-H."/>
        </authorList>
    </citation>
    <scope>NUCLEOTIDE SEQUENCE [LARGE SCALE GENOMIC DNA]</scope>
    <source>
        <strain evidence="2 4">MEBiC05379</strain>
    </source>
</reference>
<name>A0ABU7XND1_9FLAO</name>
<dbReference type="EMBL" id="JAODOP010000004">
    <property type="protein sequence ID" value="MEF3835108.1"/>
    <property type="molecule type" value="Genomic_DNA"/>
</dbReference>
<evidence type="ECO:0000256" key="1">
    <source>
        <dbReference type="ARBA" id="ARBA00022801"/>
    </source>
</evidence>
<gene>
    <name evidence="2" type="ORF">N1F79_03590</name>
    <name evidence="3" type="ORF">N1F79_18440</name>
</gene>